<gene>
    <name evidence="2" type="ORF">H8S37_01345</name>
</gene>
<dbReference type="RefSeq" id="WP_186874262.1">
    <property type="nucleotide sequence ID" value="NZ_JACOPF010000001.1"/>
</dbReference>
<dbReference type="Proteomes" id="UP000652477">
    <property type="component" value="Unassembled WGS sequence"/>
</dbReference>
<accession>A0A923LF88</accession>
<reference evidence="2" key="1">
    <citation type="submission" date="2020-08" db="EMBL/GenBank/DDBJ databases">
        <title>Genome public.</title>
        <authorList>
            <person name="Liu C."/>
            <person name="Sun Q."/>
        </authorList>
    </citation>
    <scope>NUCLEOTIDE SEQUENCE</scope>
    <source>
        <strain evidence="2">NSJ-55</strain>
    </source>
</reference>
<dbReference type="InterPro" id="IPR027304">
    <property type="entry name" value="Trigger_fact/SurA_dom_sf"/>
</dbReference>
<feature type="signal peptide" evidence="1">
    <location>
        <begin position="1"/>
        <end position="27"/>
    </location>
</feature>
<name>A0A923LF88_9FIRM</name>
<dbReference type="EMBL" id="JACOPF010000001">
    <property type="protein sequence ID" value="MBC5687580.1"/>
    <property type="molecule type" value="Genomic_DNA"/>
</dbReference>
<dbReference type="AlphaFoldDB" id="A0A923LF88"/>
<comment type="caution">
    <text evidence="2">The sequence shown here is derived from an EMBL/GenBank/DDBJ whole genome shotgun (WGS) entry which is preliminary data.</text>
</comment>
<proteinExistence type="predicted"/>
<evidence type="ECO:0000313" key="2">
    <source>
        <dbReference type="EMBL" id="MBC5687580.1"/>
    </source>
</evidence>
<organism evidence="2 3">
    <name type="scientific">Mediterraneibacter hominis</name>
    <dbReference type="NCBI Taxonomy" id="2763054"/>
    <lineage>
        <taxon>Bacteria</taxon>
        <taxon>Bacillati</taxon>
        <taxon>Bacillota</taxon>
        <taxon>Clostridia</taxon>
        <taxon>Lachnospirales</taxon>
        <taxon>Lachnospiraceae</taxon>
        <taxon>Mediterraneibacter</taxon>
    </lineage>
</organism>
<keyword evidence="3" id="KW-1185">Reference proteome</keyword>
<evidence type="ECO:0000313" key="3">
    <source>
        <dbReference type="Proteomes" id="UP000652477"/>
    </source>
</evidence>
<sequence length="353" mass="39394">MRPFRKKIVISAAVLVLAVTGVTGCKASDDAVVAEVGNEEIPFGVANFYARMQQAQYETYYAGMMGTTPEAMWTQESGEDKTYEETTKESILKNLEDMYLLSQHMEEYDISITEEDKKAIAKAVGIFDEDNSLEDKEMVSGYKKNVEKILQLATIQTRMKEAMTADVDTEVSDEEAAQKSMQYVYFSYTTTDESGNSVTLTDEEKEALKTTAQEFVDNLNADETRNIDTAAANAGLEVQTATFDSESTSPNADLVAAADALEKEGEIAGPVVTDSGIYVAKLTSLLDREATDAKKTSIVEERKEEQYDKLLEKWRNDTEIKVHKNVWKKVDFEDQGVTILESPDEYTDETTEE</sequence>
<dbReference type="SUPFAM" id="SSF109998">
    <property type="entry name" value="Triger factor/SurA peptide-binding domain-like"/>
    <property type="match status" value="1"/>
</dbReference>
<keyword evidence="1" id="KW-0732">Signal</keyword>
<feature type="chain" id="PRO_5037679944" evidence="1">
    <location>
        <begin position="28"/>
        <end position="353"/>
    </location>
</feature>
<dbReference type="PROSITE" id="PS51257">
    <property type="entry name" value="PROKAR_LIPOPROTEIN"/>
    <property type="match status" value="1"/>
</dbReference>
<evidence type="ECO:0000256" key="1">
    <source>
        <dbReference type="SAM" id="SignalP"/>
    </source>
</evidence>
<protein>
    <submittedName>
        <fullName evidence="2">SurA N-terminal domain-containing protein</fullName>
    </submittedName>
</protein>
<dbReference type="Pfam" id="PF13624">
    <property type="entry name" value="SurA_N_3"/>
    <property type="match status" value="1"/>
</dbReference>